<evidence type="ECO:0000256" key="1">
    <source>
        <dbReference type="ARBA" id="ARBA00002521"/>
    </source>
</evidence>
<evidence type="ECO:0000256" key="6">
    <source>
        <dbReference type="HAMAP-Rule" id="MF_01974"/>
    </source>
</evidence>
<dbReference type="GO" id="GO:0006508">
    <property type="term" value="P:proteolysis"/>
    <property type="evidence" value="ECO:0007669"/>
    <property type="project" value="UniProtKB-KW"/>
</dbReference>
<evidence type="ECO:0000256" key="7">
    <source>
        <dbReference type="RuleBase" id="RU003653"/>
    </source>
</evidence>
<name>A0A235BP85_UNCW3</name>
<dbReference type="AlphaFoldDB" id="A0A235BP85"/>
<dbReference type="GO" id="GO:0004239">
    <property type="term" value="F:initiator methionyl aminopeptidase activity"/>
    <property type="evidence" value="ECO:0007669"/>
    <property type="project" value="UniProtKB-UniRule"/>
</dbReference>
<keyword evidence="3 6" id="KW-0645">Protease</keyword>
<dbReference type="InterPro" id="IPR036005">
    <property type="entry name" value="Creatinase/aminopeptidase-like"/>
</dbReference>
<gene>
    <name evidence="6 9" type="primary">map</name>
    <name evidence="9" type="ORF">CH330_09515</name>
</gene>
<dbReference type="SUPFAM" id="SSF55920">
    <property type="entry name" value="Creatinase/aminopeptidase"/>
    <property type="match status" value="1"/>
</dbReference>
<dbReference type="InterPro" id="IPR000994">
    <property type="entry name" value="Pept_M24"/>
</dbReference>
<organism evidence="9 10">
    <name type="scientific">candidate division WOR-3 bacterium JGI_Cruoil_03_51_56</name>
    <dbReference type="NCBI Taxonomy" id="1973747"/>
    <lineage>
        <taxon>Bacteria</taxon>
        <taxon>Bacteria division WOR-3</taxon>
    </lineage>
</organism>
<keyword evidence="4 6" id="KW-0479">Metal-binding</keyword>
<feature type="binding site" evidence="6">
    <location>
        <position position="233"/>
    </location>
    <ligand>
        <name>a divalent metal cation</name>
        <dbReference type="ChEBI" id="CHEBI:60240"/>
        <label>2</label>
        <note>catalytic</note>
    </ligand>
</feature>
<dbReference type="PRINTS" id="PR00599">
    <property type="entry name" value="MAPEPTIDASE"/>
</dbReference>
<comment type="similarity">
    <text evidence="6">Belongs to the peptidase M24A family. Methionine aminopeptidase type 1 subfamily.</text>
</comment>
<dbReference type="PANTHER" id="PTHR43330">
    <property type="entry name" value="METHIONINE AMINOPEPTIDASE"/>
    <property type="match status" value="1"/>
</dbReference>
<accession>A0A235BP85</accession>
<comment type="subunit">
    <text evidence="6">Monomer.</text>
</comment>
<feature type="binding site" evidence="6">
    <location>
        <position position="169"/>
    </location>
    <ligand>
        <name>a divalent metal cation</name>
        <dbReference type="ChEBI" id="CHEBI:60240"/>
        <label>2</label>
        <note>catalytic</note>
    </ligand>
</feature>
<evidence type="ECO:0000256" key="4">
    <source>
        <dbReference type="ARBA" id="ARBA00022723"/>
    </source>
</evidence>
<evidence type="ECO:0000313" key="10">
    <source>
        <dbReference type="Proteomes" id="UP000215559"/>
    </source>
</evidence>
<keyword evidence="2 6" id="KW-0031">Aminopeptidase</keyword>
<protein>
    <recommendedName>
        <fullName evidence="6 7">Methionine aminopeptidase</fullName>
        <shortName evidence="6">MAP</shortName>
        <shortName evidence="6">MetAP</shortName>
        <ecNumber evidence="6 7">3.4.11.18</ecNumber>
    </recommendedName>
    <alternativeName>
        <fullName evidence="6">Peptidase M</fullName>
    </alternativeName>
</protein>
<dbReference type="Gene3D" id="3.90.230.10">
    <property type="entry name" value="Creatinase/methionine aminopeptidase superfamily"/>
    <property type="match status" value="1"/>
</dbReference>
<proteinExistence type="inferred from homology"/>
<evidence type="ECO:0000256" key="3">
    <source>
        <dbReference type="ARBA" id="ARBA00022670"/>
    </source>
</evidence>
<keyword evidence="5 6" id="KW-0378">Hydrolase</keyword>
<sequence>MAVYIKSKREIEGIRAASRILAETLATVEAEIRPGVSLNELDQVCESFILSHGSTPTFKGYHGFPAAACISVNEEVVHGIPSERKLVEGDIVKVDIGVTKNGFIADAARTFEVGKVKPEVHSLIRTTEASFRAGATNARAGNRVSDIGAAVQHYVEKKGYSVVRELCGHGVGLKLHEEPSIPNFGRPGRGVRLKTGMTLAIEPMVNIGGFEVATLANGWTVVTSDGKPSAHYENTILVTDGEPEILTLQNG</sequence>
<feature type="binding site" evidence="6">
    <location>
        <position position="106"/>
    </location>
    <ligand>
        <name>a divalent metal cation</name>
        <dbReference type="ChEBI" id="CHEBI:60240"/>
        <label>1</label>
    </ligand>
</feature>
<evidence type="ECO:0000256" key="2">
    <source>
        <dbReference type="ARBA" id="ARBA00022438"/>
    </source>
</evidence>
<dbReference type="NCBIfam" id="TIGR00500">
    <property type="entry name" value="met_pdase_I"/>
    <property type="match status" value="1"/>
</dbReference>
<feature type="binding site" evidence="6">
    <location>
        <position position="78"/>
    </location>
    <ligand>
        <name>substrate</name>
    </ligand>
</feature>
<feature type="binding site" evidence="6">
    <location>
        <position position="176"/>
    </location>
    <ligand>
        <name>substrate</name>
    </ligand>
</feature>
<evidence type="ECO:0000259" key="8">
    <source>
        <dbReference type="Pfam" id="PF00557"/>
    </source>
</evidence>
<evidence type="ECO:0000256" key="5">
    <source>
        <dbReference type="ARBA" id="ARBA00022801"/>
    </source>
</evidence>
<feature type="binding site" evidence="6">
    <location>
        <position position="202"/>
    </location>
    <ligand>
        <name>a divalent metal cation</name>
        <dbReference type="ChEBI" id="CHEBI:60240"/>
        <label>2</label>
        <note>catalytic</note>
    </ligand>
</feature>
<comment type="caution">
    <text evidence="9">The sequence shown here is derived from an EMBL/GenBank/DDBJ whole genome shotgun (WGS) entry which is preliminary data.</text>
</comment>
<dbReference type="PANTHER" id="PTHR43330:SF27">
    <property type="entry name" value="METHIONINE AMINOPEPTIDASE"/>
    <property type="match status" value="1"/>
</dbReference>
<comment type="catalytic activity">
    <reaction evidence="6 7">
        <text>Release of N-terminal amino acids, preferentially methionine, from peptides and arylamides.</text>
        <dbReference type="EC" id="3.4.11.18"/>
    </reaction>
</comment>
<dbReference type="GO" id="GO:0070006">
    <property type="term" value="F:metalloaminopeptidase activity"/>
    <property type="evidence" value="ECO:0007669"/>
    <property type="project" value="UniProtKB-UniRule"/>
</dbReference>
<feature type="binding site" evidence="6">
    <location>
        <position position="95"/>
    </location>
    <ligand>
        <name>a divalent metal cation</name>
        <dbReference type="ChEBI" id="CHEBI:60240"/>
        <label>1</label>
    </ligand>
</feature>
<dbReference type="EC" id="3.4.11.18" evidence="6 7"/>
<dbReference type="Proteomes" id="UP000215559">
    <property type="component" value="Unassembled WGS sequence"/>
</dbReference>
<dbReference type="GO" id="GO:0005829">
    <property type="term" value="C:cytosol"/>
    <property type="evidence" value="ECO:0007669"/>
    <property type="project" value="TreeGrafter"/>
</dbReference>
<dbReference type="InterPro" id="IPR002467">
    <property type="entry name" value="Pept_M24A_MAP1"/>
</dbReference>
<dbReference type="GO" id="GO:0046872">
    <property type="term" value="F:metal ion binding"/>
    <property type="evidence" value="ECO:0007669"/>
    <property type="project" value="UniProtKB-UniRule"/>
</dbReference>
<comment type="cofactor">
    <cofactor evidence="6">
        <name>Co(2+)</name>
        <dbReference type="ChEBI" id="CHEBI:48828"/>
    </cofactor>
    <cofactor evidence="6">
        <name>Zn(2+)</name>
        <dbReference type="ChEBI" id="CHEBI:29105"/>
    </cofactor>
    <cofactor evidence="6">
        <name>Mn(2+)</name>
        <dbReference type="ChEBI" id="CHEBI:29035"/>
    </cofactor>
    <cofactor evidence="6">
        <name>Fe(2+)</name>
        <dbReference type="ChEBI" id="CHEBI:29033"/>
    </cofactor>
    <text evidence="6">Binds 2 divalent metal cations per subunit. Has a high-affinity and a low affinity metal-binding site. The true nature of the physiological cofactor is under debate. The enzyme is active with cobalt, zinc, manganese or divalent iron ions. Most likely, methionine aminopeptidases function as mononuclear Fe(2+)-metalloproteases under physiological conditions, and the catalytically relevant metal-binding site has been assigned to the histidine-containing high-affinity site.</text>
</comment>
<feature type="binding site" evidence="6">
    <location>
        <position position="233"/>
    </location>
    <ligand>
        <name>a divalent metal cation</name>
        <dbReference type="ChEBI" id="CHEBI:60240"/>
        <label>1</label>
    </ligand>
</feature>
<feature type="binding site" evidence="6">
    <location>
        <position position="106"/>
    </location>
    <ligand>
        <name>a divalent metal cation</name>
        <dbReference type="ChEBI" id="CHEBI:60240"/>
        <label>2</label>
        <note>catalytic</note>
    </ligand>
</feature>
<dbReference type="Pfam" id="PF00557">
    <property type="entry name" value="Peptidase_M24"/>
    <property type="match status" value="1"/>
</dbReference>
<dbReference type="HAMAP" id="MF_01974">
    <property type="entry name" value="MetAP_1"/>
    <property type="match status" value="1"/>
</dbReference>
<dbReference type="CDD" id="cd01086">
    <property type="entry name" value="MetAP1"/>
    <property type="match status" value="1"/>
</dbReference>
<reference evidence="9 10" key="1">
    <citation type="submission" date="2017-07" db="EMBL/GenBank/DDBJ databases">
        <title>Recovery of genomes from metagenomes via a dereplication, aggregation, and scoring strategy.</title>
        <authorList>
            <person name="Sieber C.M."/>
            <person name="Probst A.J."/>
            <person name="Sharrar A."/>
            <person name="Thomas B.C."/>
            <person name="Hess M."/>
            <person name="Tringe S.G."/>
            <person name="Banfield J.F."/>
        </authorList>
    </citation>
    <scope>NUCLEOTIDE SEQUENCE [LARGE SCALE GENOMIC DNA]</scope>
    <source>
        <strain evidence="9">JGI_Cruoil_03_51_56</strain>
    </source>
</reference>
<dbReference type="EMBL" id="NOZP01000183">
    <property type="protein sequence ID" value="OYD14034.1"/>
    <property type="molecule type" value="Genomic_DNA"/>
</dbReference>
<feature type="domain" description="Peptidase M24" evidence="8">
    <location>
        <begin position="12"/>
        <end position="240"/>
    </location>
</feature>
<evidence type="ECO:0000313" key="9">
    <source>
        <dbReference type="EMBL" id="OYD14034.1"/>
    </source>
</evidence>
<comment type="function">
    <text evidence="1 6">Removes the N-terminal methionine from nascent proteins. The N-terminal methionine is often cleaved when the second residue in the primary sequence is small and uncharged (Met-Ala-, Cys, Gly, Pro, Ser, Thr, or Val). Requires deformylation of the N(alpha)-formylated initiator methionine before it can be hydrolyzed.</text>
</comment>
<dbReference type="InterPro" id="IPR001714">
    <property type="entry name" value="Pept_M24_MAP"/>
</dbReference>